<feature type="compositionally biased region" description="Polar residues" evidence="1">
    <location>
        <begin position="147"/>
        <end position="160"/>
    </location>
</feature>
<evidence type="ECO:0000313" key="2">
    <source>
        <dbReference type="EMBL" id="EPT01419.1"/>
    </source>
</evidence>
<dbReference type="Proteomes" id="UP000015241">
    <property type="component" value="Unassembled WGS sequence"/>
</dbReference>
<dbReference type="HOGENOM" id="CLU_1034526_0_0_1"/>
<sequence length="269" mass="29413">MTTPRVAQKAKPEWTRSPIQTRARARKENRDPSTNSAEVHSGLARLRDRNGDRTAAGLASRDMNISNNAAGLPPAPRKTIARPRRITEPTGDPSKLPRRVPYVLAPPRPDPPLSSRVPPPPTNQSTHSVAVPEPSGSVEDDDEKSTVGDSATTVAQSHQPTPGKVKEEPAAEYSARCIDFMKLPRPATRKQRRQTLFFDRPREDMPEAQLNVATLPLAPSSAPVGILITTPPNSDDLGQRWTAHVKSASRSTCASTGVRWDPQQRREMG</sequence>
<evidence type="ECO:0000256" key="1">
    <source>
        <dbReference type="SAM" id="MobiDB-lite"/>
    </source>
</evidence>
<feature type="compositionally biased region" description="Pro residues" evidence="1">
    <location>
        <begin position="104"/>
        <end position="122"/>
    </location>
</feature>
<keyword evidence="3" id="KW-1185">Reference proteome</keyword>
<feature type="region of interest" description="Disordered" evidence="1">
    <location>
        <begin position="1"/>
        <end position="170"/>
    </location>
</feature>
<name>S8EDW7_FOMSC</name>
<proteinExistence type="predicted"/>
<gene>
    <name evidence="2" type="ORF">FOMPIDRAFT_1059835</name>
</gene>
<dbReference type="InParanoid" id="S8EDW7"/>
<dbReference type="AlphaFoldDB" id="S8EDW7"/>
<evidence type="ECO:0000313" key="3">
    <source>
        <dbReference type="Proteomes" id="UP000015241"/>
    </source>
</evidence>
<reference evidence="2 3" key="1">
    <citation type="journal article" date="2012" name="Science">
        <title>The Paleozoic origin of enzymatic lignin decomposition reconstructed from 31 fungal genomes.</title>
        <authorList>
            <person name="Floudas D."/>
            <person name="Binder M."/>
            <person name="Riley R."/>
            <person name="Barry K."/>
            <person name="Blanchette R.A."/>
            <person name="Henrissat B."/>
            <person name="Martinez A.T."/>
            <person name="Otillar R."/>
            <person name="Spatafora J.W."/>
            <person name="Yadav J.S."/>
            <person name="Aerts A."/>
            <person name="Benoit I."/>
            <person name="Boyd A."/>
            <person name="Carlson A."/>
            <person name="Copeland A."/>
            <person name="Coutinho P.M."/>
            <person name="de Vries R.P."/>
            <person name="Ferreira P."/>
            <person name="Findley K."/>
            <person name="Foster B."/>
            <person name="Gaskell J."/>
            <person name="Glotzer D."/>
            <person name="Gorecki P."/>
            <person name="Heitman J."/>
            <person name="Hesse C."/>
            <person name="Hori C."/>
            <person name="Igarashi K."/>
            <person name="Jurgens J.A."/>
            <person name="Kallen N."/>
            <person name="Kersten P."/>
            <person name="Kohler A."/>
            <person name="Kuees U."/>
            <person name="Kumar T.K.A."/>
            <person name="Kuo A."/>
            <person name="LaButti K."/>
            <person name="Larrondo L.F."/>
            <person name="Lindquist E."/>
            <person name="Ling A."/>
            <person name="Lombard V."/>
            <person name="Lucas S."/>
            <person name="Lundell T."/>
            <person name="Martin R."/>
            <person name="McLaughlin D.J."/>
            <person name="Morgenstern I."/>
            <person name="Morin E."/>
            <person name="Murat C."/>
            <person name="Nagy L.G."/>
            <person name="Nolan M."/>
            <person name="Ohm R.A."/>
            <person name="Patyshakuliyeva A."/>
            <person name="Rokas A."/>
            <person name="Ruiz-Duenas F.J."/>
            <person name="Sabat G."/>
            <person name="Salamov A."/>
            <person name="Samejima M."/>
            <person name="Schmutz J."/>
            <person name="Slot J.C."/>
            <person name="St John F."/>
            <person name="Stenlid J."/>
            <person name="Sun H."/>
            <person name="Sun S."/>
            <person name="Syed K."/>
            <person name="Tsang A."/>
            <person name="Wiebenga A."/>
            <person name="Young D."/>
            <person name="Pisabarro A."/>
            <person name="Eastwood D.C."/>
            <person name="Martin F."/>
            <person name="Cullen D."/>
            <person name="Grigoriev I.V."/>
            <person name="Hibbett D.S."/>
        </authorList>
    </citation>
    <scope>NUCLEOTIDE SEQUENCE</scope>
    <source>
        <strain evidence="3">FP-58527</strain>
    </source>
</reference>
<protein>
    <submittedName>
        <fullName evidence="2">Uncharacterized protein</fullName>
    </submittedName>
</protein>
<dbReference type="EMBL" id="KE504142">
    <property type="protein sequence ID" value="EPT01419.1"/>
    <property type="molecule type" value="Genomic_DNA"/>
</dbReference>
<accession>S8EDW7</accession>
<organism evidence="2 3">
    <name type="scientific">Fomitopsis schrenkii</name>
    <name type="common">Brown rot fungus</name>
    <dbReference type="NCBI Taxonomy" id="2126942"/>
    <lineage>
        <taxon>Eukaryota</taxon>
        <taxon>Fungi</taxon>
        <taxon>Dikarya</taxon>
        <taxon>Basidiomycota</taxon>
        <taxon>Agaricomycotina</taxon>
        <taxon>Agaricomycetes</taxon>
        <taxon>Polyporales</taxon>
        <taxon>Fomitopsis</taxon>
    </lineage>
</organism>